<organism evidence="2 3">
    <name type="scientific">Sulfobacillus benefaciens</name>
    <dbReference type="NCBI Taxonomy" id="453960"/>
    <lineage>
        <taxon>Bacteria</taxon>
        <taxon>Bacillati</taxon>
        <taxon>Bacillota</taxon>
        <taxon>Clostridia</taxon>
        <taxon>Eubacteriales</taxon>
        <taxon>Clostridiales Family XVII. Incertae Sedis</taxon>
        <taxon>Sulfobacillus</taxon>
    </lineage>
</organism>
<dbReference type="InterPro" id="IPR009050">
    <property type="entry name" value="Globin-like_sf"/>
</dbReference>
<dbReference type="EMBL" id="PXYW01000045">
    <property type="protein sequence ID" value="PSR32315.1"/>
    <property type="molecule type" value="Genomic_DNA"/>
</dbReference>
<dbReference type="GO" id="GO:0020037">
    <property type="term" value="F:heme binding"/>
    <property type="evidence" value="ECO:0007669"/>
    <property type="project" value="InterPro"/>
</dbReference>
<dbReference type="CDD" id="cd01068">
    <property type="entry name" value="globin_sensor"/>
    <property type="match status" value="1"/>
</dbReference>
<dbReference type="Gene3D" id="1.10.490.10">
    <property type="entry name" value="Globins"/>
    <property type="match status" value="1"/>
</dbReference>
<dbReference type="InterPro" id="IPR039379">
    <property type="entry name" value="Protoglobin_sensor_dom"/>
</dbReference>
<feature type="non-terminal residue" evidence="2">
    <location>
        <position position="200"/>
    </location>
</feature>
<name>A0A2T2XCT9_9FIRM</name>
<feature type="domain" description="Globin-sensor" evidence="1">
    <location>
        <begin position="3"/>
        <end position="151"/>
    </location>
</feature>
<accession>A0A2T2XCT9</accession>
<dbReference type="InterPro" id="IPR044398">
    <property type="entry name" value="Globin-sensor_dom"/>
</dbReference>
<dbReference type="GO" id="GO:0019825">
    <property type="term" value="F:oxygen binding"/>
    <property type="evidence" value="ECO:0007669"/>
    <property type="project" value="InterPro"/>
</dbReference>
<dbReference type="InterPro" id="IPR012292">
    <property type="entry name" value="Globin/Proto"/>
</dbReference>
<dbReference type="AlphaFoldDB" id="A0A2T2XCT9"/>
<evidence type="ECO:0000313" key="3">
    <source>
        <dbReference type="Proteomes" id="UP000242972"/>
    </source>
</evidence>
<gene>
    <name evidence="2" type="ORF">C7B46_14925</name>
</gene>
<dbReference type="Pfam" id="PF11563">
    <property type="entry name" value="Protoglobin"/>
    <property type="match status" value="1"/>
</dbReference>
<evidence type="ECO:0000313" key="2">
    <source>
        <dbReference type="EMBL" id="PSR32315.1"/>
    </source>
</evidence>
<evidence type="ECO:0000259" key="1">
    <source>
        <dbReference type="Pfam" id="PF11563"/>
    </source>
</evidence>
<sequence length="200" mass="22099">MIEWAEYLSFMEWQPEDSARLATLDWSHVADQVTPQFYAKLQTITALDHLVKTHSSYPRLETSLKAYLSDLGTPPVGPAYLSRIRRIAEAHVRIGLTPDWYLGAYRLVWTAVCAAVDQQAPTDSSLRQHLFASASKRLMADMVLTVSLYQEILETSTAALGQAQATMAAVEADLNQQAVQLAATAEETHAAVGHIVETLE</sequence>
<proteinExistence type="predicted"/>
<comment type="caution">
    <text evidence="2">The sequence shown here is derived from an EMBL/GenBank/DDBJ whole genome shotgun (WGS) entry which is preliminary data.</text>
</comment>
<protein>
    <submittedName>
        <fullName evidence="2">Chemotaxis protein</fullName>
    </submittedName>
</protein>
<dbReference type="SUPFAM" id="SSF46458">
    <property type="entry name" value="Globin-like"/>
    <property type="match status" value="1"/>
</dbReference>
<reference evidence="2 3" key="1">
    <citation type="journal article" date="2014" name="BMC Genomics">
        <title>Comparison of environmental and isolate Sulfobacillus genomes reveals diverse carbon, sulfur, nitrogen, and hydrogen metabolisms.</title>
        <authorList>
            <person name="Justice N.B."/>
            <person name="Norman A."/>
            <person name="Brown C.T."/>
            <person name="Singh A."/>
            <person name="Thomas B.C."/>
            <person name="Banfield J.F."/>
        </authorList>
    </citation>
    <scope>NUCLEOTIDE SEQUENCE [LARGE SCALE GENOMIC DNA]</scope>
    <source>
        <strain evidence="2">AMDSBA4</strain>
    </source>
</reference>
<dbReference type="Proteomes" id="UP000242972">
    <property type="component" value="Unassembled WGS sequence"/>
</dbReference>